<evidence type="ECO:0000256" key="1">
    <source>
        <dbReference type="SAM" id="MobiDB-lite"/>
    </source>
</evidence>
<evidence type="ECO:0000256" key="2">
    <source>
        <dbReference type="SAM" id="SignalP"/>
    </source>
</evidence>
<feature type="chain" id="PRO_5039569285" description="DUF3168 domain-containing protein" evidence="2">
    <location>
        <begin position="18"/>
        <end position="136"/>
    </location>
</feature>
<dbReference type="RefSeq" id="WP_313068272.1">
    <property type="nucleotide sequence ID" value="NZ_JACHJR010000001.1"/>
</dbReference>
<gene>
    <name evidence="3" type="ORF">F4556_002361</name>
</gene>
<keyword evidence="2" id="KW-0732">Signal</keyword>
<dbReference type="EMBL" id="JACHJR010000001">
    <property type="protein sequence ID" value="MBB4946826.1"/>
    <property type="molecule type" value="Genomic_DNA"/>
</dbReference>
<feature type="region of interest" description="Disordered" evidence="1">
    <location>
        <begin position="97"/>
        <end position="118"/>
    </location>
</feature>
<name>A0A7W7SCE5_9ACTN</name>
<reference evidence="3 4" key="1">
    <citation type="submission" date="2020-08" db="EMBL/GenBank/DDBJ databases">
        <title>Sequencing the genomes of 1000 actinobacteria strains.</title>
        <authorList>
            <person name="Klenk H.-P."/>
        </authorList>
    </citation>
    <scope>NUCLEOTIDE SEQUENCE [LARGE SCALE GENOMIC DNA]</scope>
    <source>
        <strain evidence="3 4">DSM 44786</strain>
    </source>
</reference>
<feature type="signal peptide" evidence="2">
    <location>
        <begin position="1"/>
        <end position="17"/>
    </location>
</feature>
<evidence type="ECO:0000313" key="4">
    <source>
        <dbReference type="Proteomes" id="UP000573327"/>
    </source>
</evidence>
<comment type="caution">
    <text evidence="3">The sequence shown here is derived from an EMBL/GenBank/DDBJ whole genome shotgun (WGS) entry which is preliminary data.</text>
</comment>
<accession>A0A7W7SCE5</accession>
<keyword evidence="4" id="KW-1185">Reference proteome</keyword>
<protein>
    <recommendedName>
        <fullName evidence="5">DUF3168 domain-containing protein</fullName>
    </recommendedName>
</protein>
<evidence type="ECO:0008006" key="5">
    <source>
        <dbReference type="Google" id="ProtNLM"/>
    </source>
</evidence>
<evidence type="ECO:0000313" key="3">
    <source>
        <dbReference type="EMBL" id="MBB4946826.1"/>
    </source>
</evidence>
<dbReference type="Proteomes" id="UP000573327">
    <property type="component" value="Unassembled WGS sequence"/>
</dbReference>
<proteinExistence type="predicted"/>
<dbReference type="AlphaFoldDB" id="A0A7W7SCE5"/>
<organism evidence="3 4">
    <name type="scientific">Kitasatospora gansuensis</name>
    <dbReference type="NCBI Taxonomy" id="258050"/>
    <lineage>
        <taxon>Bacteria</taxon>
        <taxon>Bacillati</taxon>
        <taxon>Actinomycetota</taxon>
        <taxon>Actinomycetes</taxon>
        <taxon>Kitasatosporales</taxon>
        <taxon>Streptomycetaceae</taxon>
        <taxon>Kitasatospora</taxon>
    </lineage>
</organism>
<sequence length="136" mass="14327">MTAPALAALPHIMAVQAALEAAGLTVYVGGAPAAITLPKTYVVLYPDDGVASAASLADDRTRLDLLVQLTCVSTTWEGALGTADWARSALCGPLTVPGRQSWRPEELGGPPLQRDDDVTPPLYYLPVQYRLRSAPA</sequence>